<evidence type="ECO:0000313" key="6">
    <source>
        <dbReference type="Proteomes" id="UP000238825"/>
    </source>
</evidence>
<dbReference type="Pfam" id="PF13799">
    <property type="entry name" value="DUF4183"/>
    <property type="match status" value="1"/>
</dbReference>
<evidence type="ECO:0000313" key="4">
    <source>
        <dbReference type="EMBL" id="SUV16680.1"/>
    </source>
</evidence>
<dbReference type="RefSeq" id="WP_024363402.1">
    <property type="nucleotide sequence ID" value="NZ_BJNS01000020.1"/>
</dbReference>
<dbReference type="EMBL" id="CP019980">
    <property type="protein sequence ID" value="AVK97421.1"/>
    <property type="molecule type" value="Genomic_DNA"/>
</dbReference>
<evidence type="ECO:0000259" key="1">
    <source>
        <dbReference type="Pfam" id="PF13799"/>
    </source>
</evidence>
<keyword evidence="5" id="KW-1185">Reference proteome</keyword>
<proteinExistence type="predicted"/>
<dbReference type="EMBL" id="UFSZ01000001">
    <property type="protein sequence ID" value="SUV16680.1"/>
    <property type="molecule type" value="Genomic_DNA"/>
</dbReference>
<evidence type="ECO:0000313" key="5">
    <source>
        <dbReference type="Proteomes" id="UP000237319"/>
    </source>
</evidence>
<reference evidence="3 5" key="2">
    <citation type="submission" date="2017-11" db="EMBL/GenBank/DDBJ databases">
        <title>Genome sequence of Lysinibacillus sphaericus, a lignin-degrading bacteria isolated from municipal solid waste soil.</title>
        <authorList>
            <person name="Persinoti G.F."/>
            <person name="Paixao D.A."/>
            <person name="Bugg T.D."/>
            <person name="Squina F.M."/>
        </authorList>
    </citation>
    <scope>NUCLEOTIDE SEQUENCE [LARGE SCALE GENOMIC DNA]</scope>
    <source>
        <strain evidence="3 5">A1</strain>
    </source>
</reference>
<evidence type="ECO:0000313" key="2">
    <source>
        <dbReference type="EMBL" id="AVK97421.1"/>
    </source>
</evidence>
<organism evidence="3 5">
    <name type="scientific">Lysinibacillus sphaericus</name>
    <name type="common">Bacillus sphaericus</name>
    <dbReference type="NCBI Taxonomy" id="1421"/>
    <lineage>
        <taxon>Bacteria</taxon>
        <taxon>Bacillati</taxon>
        <taxon>Bacillota</taxon>
        <taxon>Bacilli</taxon>
        <taxon>Bacillales</taxon>
        <taxon>Bacillaceae</taxon>
        <taxon>Lysinibacillus</taxon>
    </lineage>
</organism>
<dbReference type="InterPro" id="IPR025237">
    <property type="entry name" value="DUF4183"/>
</dbReference>
<sequence length="106" mass="10997">MALSIININVNVSGTSTKFFNILATPLAITDGTTLAATTFLTDSGTAATAFPVVINGYYNLYINGVLQEGDAYTVSATEITFNTVTATISAGTPIIIEAVELVTTI</sequence>
<dbReference type="AlphaFoldDB" id="A0A2S5D1R1"/>
<evidence type="ECO:0000313" key="7">
    <source>
        <dbReference type="Proteomes" id="UP000255295"/>
    </source>
</evidence>
<reference evidence="2 6" key="1">
    <citation type="submission" date="2017-03" db="EMBL/GenBank/DDBJ databases">
        <title>The whole genome sequencing and assembly of Lysinibacillus sphaericus DSM 28T strain.</title>
        <authorList>
            <person name="Lee Y.-J."/>
            <person name="Yi H."/>
            <person name="Bahn Y.-S."/>
            <person name="Kim J.F."/>
            <person name="Lee D.-W."/>
        </authorList>
    </citation>
    <scope>NUCLEOTIDE SEQUENCE [LARGE SCALE GENOMIC DNA]</scope>
    <source>
        <strain evidence="2 6">DSM 28</strain>
    </source>
</reference>
<feature type="domain" description="DUF4183" evidence="1">
    <location>
        <begin position="31"/>
        <end position="98"/>
    </location>
</feature>
<dbReference type="EMBL" id="PGLV01000001">
    <property type="protein sequence ID" value="POZ57016.1"/>
    <property type="molecule type" value="Genomic_DNA"/>
</dbReference>
<gene>
    <name evidence="2" type="ORF">LS41612_14660</name>
    <name evidence="3" type="ORF">LYSIN_01799</name>
    <name evidence="4" type="ORF">NCTC10338_01764</name>
</gene>
<accession>A0A2S5D1R1</accession>
<reference evidence="4 7" key="3">
    <citation type="submission" date="2018-06" db="EMBL/GenBank/DDBJ databases">
        <authorList>
            <consortium name="Pathogen Informatics"/>
            <person name="Doyle S."/>
        </authorList>
    </citation>
    <scope>NUCLEOTIDE SEQUENCE [LARGE SCALE GENOMIC DNA]</scope>
    <source>
        <strain evidence="4 7">NCTC10338</strain>
    </source>
</reference>
<dbReference type="Proteomes" id="UP000238825">
    <property type="component" value="Chromosome"/>
</dbReference>
<name>A0A2S5D1R1_LYSSH</name>
<protein>
    <recommendedName>
        <fullName evidence="1">DUF4183 domain-containing protein</fullName>
    </recommendedName>
</protein>
<evidence type="ECO:0000313" key="3">
    <source>
        <dbReference type="EMBL" id="POZ57016.1"/>
    </source>
</evidence>
<dbReference type="Proteomes" id="UP000255295">
    <property type="component" value="Unassembled WGS sequence"/>
</dbReference>
<dbReference type="Proteomes" id="UP000237319">
    <property type="component" value="Unassembled WGS sequence"/>
</dbReference>